<reference evidence="2" key="1">
    <citation type="submission" date="2023-02" db="EMBL/GenBank/DDBJ databases">
        <title>Gut commensal Christensenella minuta modulates host metabolism via a new class of secondary bile acids.</title>
        <authorList>
            <person name="Liu C."/>
        </authorList>
    </citation>
    <scope>NUCLEOTIDE SEQUENCE</scope>
    <source>
        <strain evidence="2">CA70</strain>
    </source>
</reference>
<dbReference type="PANTHER" id="PTHR30383:SF5">
    <property type="entry name" value="SGNH HYDROLASE-TYPE ESTERASE DOMAIN-CONTAINING PROTEIN"/>
    <property type="match status" value="1"/>
</dbReference>
<dbReference type="Gene3D" id="3.40.50.1110">
    <property type="entry name" value="SGNH hydrolase"/>
    <property type="match status" value="1"/>
</dbReference>
<sequence>MIKPGYFGKTVCADNRRMDFDFGNEQLLYLGTKIDLLFIGDSITQLWDIPAYIGREKCIVNRAIGGDDSTYLLRRFDADCIQLVPARCVLMIGTNDISRTHYDHWWRTEGEPQQLVLEEYKANLRELVRKCKTAGVALSLCSVIPSDIAPPFNKELRFSMTAEMNGFLRGLCAENCLQYIDYFPALCLPDGKTIRPDYTPDGIHPNAKGYAAMARILTNRLRNAGCL</sequence>
<feature type="domain" description="SGNH hydrolase-type esterase" evidence="1">
    <location>
        <begin position="38"/>
        <end position="212"/>
    </location>
</feature>
<evidence type="ECO:0000259" key="1">
    <source>
        <dbReference type="Pfam" id="PF13472"/>
    </source>
</evidence>
<evidence type="ECO:0000313" key="2">
    <source>
        <dbReference type="EMBL" id="XCC61574.1"/>
    </source>
</evidence>
<dbReference type="PANTHER" id="PTHR30383">
    <property type="entry name" value="THIOESTERASE 1/PROTEASE 1/LYSOPHOSPHOLIPASE L1"/>
    <property type="match status" value="1"/>
</dbReference>
<dbReference type="RefSeq" id="WP_353422988.1">
    <property type="nucleotide sequence ID" value="NZ_CP117826.1"/>
</dbReference>
<dbReference type="SUPFAM" id="SSF52266">
    <property type="entry name" value="SGNH hydrolase"/>
    <property type="match status" value="1"/>
</dbReference>
<dbReference type="InterPro" id="IPR051532">
    <property type="entry name" value="Ester_Hydrolysis_Enzymes"/>
</dbReference>
<dbReference type="Pfam" id="PF13472">
    <property type="entry name" value="Lipase_GDSL_2"/>
    <property type="match status" value="1"/>
</dbReference>
<dbReference type="EMBL" id="CP117826">
    <property type="protein sequence ID" value="XCC61574.1"/>
    <property type="molecule type" value="Genomic_DNA"/>
</dbReference>
<gene>
    <name evidence="2" type="ORF">PUP29_08540</name>
</gene>
<accession>A0AAU8A6K4</accession>
<organism evidence="2">
    <name type="scientific">Christensenella massiliensis</name>
    <dbReference type="NCBI Taxonomy" id="1805714"/>
    <lineage>
        <taxon>Bacteria</taxon>
        <taxon>Bacillati</taxon>
        <taxon>Bacillota</taxon>
        <taxon>Clostridia</taxon>
        <taxon>Christensenellales</taxon>
        <taxon>Christensenellaceae</taxon>
        <taxon>Christensenella</taxon>
    </lineage>
</organism>
<protein>
    <submittedName>
        <fullName evidence="2">GDSL-type esterase/lipase family protein</fullName>
    </submittedName>
</protein>
<dbReference type="InterPro" id="IPR013830">
    <property type="entry name" value="SGNH_hydro"/>
</dbReference>
<dbReference type="AlphaFoldDB" id="A0AAU8A6K4"/>
<name>A0AAU8A6K4_9FIRM</name>
<dbReference type="GO" id="GO:0004622">
    <property type="term" value="F:phosphatidylcholine lysophospholipase activity"/>
    <property type="evidence" value="ECO:0007669"/>
    <property type="project" value="TreeGrafter"/>
</dbReference>
<proteinExistence type="predicted"/>
<dbReference type="InterPro" id="IPR036514">
    <property type="entry name" value="SGNH_hydro_sf"/>
</dbReference>